<keyword evidence="2" id="KW-1185">Reference proteome</keyword>
<sequence length="231" mass="26135">MILRYGGFDFLTGQLNILPVQMIGSRENSNLMRLGLGCSICARVSGHTVLFQISAGIADRHRFTESSTAVDLVKKLRDEFQNYDMASEDLFDESLDFLLTTWAKANGLQSCYSMWQEYETVGLPCNVPSLLKMYQALLALGDHKSARKLLRKILIFDPHVCCVIDSSQRQPMYAGQPTLRIKILQTQTRHAETKISELKLPAREKSWYIQSRLSRAIYKLRSRAGQGSLGP</sequence>
<evidence type="ECO:0000313" key="2">
    <source>
        <dbReference type="Proteomes" id="UP000077755"/>
    </source>
</evidence>
<dbReference type="PANTHER" id="PTHR47262:SF1">
    <property type="entry name" value="OS02G0132600 PROTEIN"/>
    <property type="match status" value="1"/>
</dbReference>
<dbReference type="AlphaFoldDB" id="A0A164ZZR7"/>
<organism evidence="1 2">
    <name type="scientific">Daucus carota subsp. sativus</name>
    <name type="common">Carrot</name>
    <dbReference type="NCBI Taxonomy" id="79200"/>
    <lineage>
        <taxon>Eukaryota</taxon>
        <taxon>Viridiplantae</taxon>
        <taxon>Streptophyta</taxon>
        <taxon>Embryophyta</taxon>
        <taxon>Tracheophyta</taxon>
        <taxon>Spermatophyta</taxon>
        <taxon>Magnoliopsida</taxon>
        <taxon>eudicotyledons</taxon>
        <taxon>Gunneridae</taxon>
        <taxon>Pentapetalae</taxon>
        <taxon>asterids</taxon>
        <taxon>campanulids</taxon>
        <taxon>Apiales</taxon>
        <taxon>Apiaceae</taxon>
        <taxon>Apioideae</taxon>
        <taxon>Scandiceae</taxon>
        <taxon>Daucinae</taxon>
        <taxon>Daucus</taxon>
        <taxon>Daucus sect. Daucus</taxon>
    </lineage>
</organism>
<name>A0A164ZZR7_DAUCS</name>
<dbReference type="EMBL" id="CP093346">
    <property type="protein sequence ID" value="WOG95420.1"/>
    <property type="molecule type" value="Genomic_DNA"/>
</dbReference>
<evidence type="ECO:0000313" key="1">
    <source>
        <dbReference type="EMBL" id="WOG95420.1"/>
    </source>
</evidence>
<gene>
    <name evidence="1" type="ORF">DCAR_0414739</name>
</gene>
<accession>A0A164ZZR7</accession>
<reference evidence="1" key="2">
    <citation type="submission" date="2022-03" db="EMBL/GenBank/DDBJ databases">
        <title>Draft title - Genomic analysis of global carrot germplasm unveils the trajectory of domestication and the origin of high carotenoid orange carrot.</title>
        <authorList>
            <person name="Iorizzo M."/>
            <person name="Ellison S."/>
            <person name="Senalik D."/>
            <person name="Macko-Podgorni A."/>
            <person name="Grzebelus D."/>
            <person name="Bostan H."/>
            <person name="Rolling W."/>
            <person name="Curaba J."/>
            <person name="Simon P."/>
        </authorList>
    </citation>
    <scope>NUCLEOTIDE SEQUENCE</scope>
    <source>
        <tissue evidence="1">Leaf</tissue>
    </source>
</reference>
<dbReference type="Proteomes" id="UP000077755">
    <property type="component" value="Chromosome 4"/>
</dbReference>
<protein>
    <submittedName>
        <fullName evidence="1">Uncharacterized protein</fullName>
    </submittedName>
</protein>
<dbReference type="PANTHER" id="PTHR47262">
    <property type="entry name" value="OS02G0132600 PROTEIN"/>
    <property type="match status" value="1"/>
</dbReference>
<proteinExistence type="predicted"/>
<reference evidence="1" key="1">
    <citation type="journal article" date="2016" name="Nat. Genet.">
        <title>A high-quality carrot genome assembly provides new insights into carotenoid accumulation and asterid genome evolution.</title>
        <authorList>
            <person name="Iorizzo M."/>
            <person name="Ellison S."/>
            <person name="Senalik D."/>
            <person name="Zeng P."/>
            <person name="Satapoomin P."/>
            <person name="Huang J."/>
            <person name="Bowman M."/>
            <person name="Iovene M."/>
            <person name="Sanseverino W."/>
            <person name="Cavagnaro P."/>
            <person name="Yildiz M."/>
            <person name="Macko-Podgorni A."/>
            <person name="Moranska E."/>
            <person name="Grzebelus E."/>
            <person name="Grzebelus D."/>
            <person name="Ashrafi H."/>
            <person name="Zheng Z."/>
            <person name="Cheng S."/>
            <person name="Spooner D."/>
            <person name="Van Deynze A."/>
            <person name="Simon P."/>
        </authorList>
    </citation>
    <scope>NUCLEOTIDE SEQUENCE</scope>
    <source>
        <tissue evidence="1">Leaf</tissue>
    </source>
</reference>
<dbReference type="Gramene" id="KZM96679">
    <property type="protein sequence ID" value="KZM96679"/>
    <property type="gene ID" value="DCAR_015959"/>
</dbReference>